<feature type="compositionally biased region" description="Polar residues" evidence="1">
    <location>
        <begin position="7"/>
        <end position="19"/>
    </location>
</feature>
<dbReference type="EMBL" id="BMIG01000009">
    <property type="protein sequence ID" value="GGB03517.1"/>
    <property type="molecule type" value="Genomic_DNA"/>
</dbReference>
<dbReference type="AlphaFoldDB" id="A0A916SLN9"/>
<dbReference type="Proteomes" id="UP000620596">
    <property type="component" value="Unassembled WGS sequence"/>
</dbReference>
<feature type="region of interest" description="Disordered" evidence="1">
    <location>
        <begin position="1"/>
        <end position="36"/>
    </location>
</feature>
<feature type="compositionally biased region" description="Low complexity" evidence="1">
    <location>
        <begin position="20"/>
        <end position="29"/>
    </location>
</feature>
<reference evidence="2" key="1">
    <citation type="journal article" date="2014" name="Int. J. Syst. Evol. Microbiol.">
        <title>Complete genome sequence of Corynebacterium casei LMG S-19264T (=DSM 44701T), isolated from a smear-ripened cheese.</title>
        <authorList>
            <consortium name="US DOE Joint Genome Institute (JGI-PGF)"/>
            <person name="Walter F."/>
            <person name="Albersmeier A."/>
            <person name="Kalinowski J."/>
            <person name="Ruckert C."/>
        </authorList>
    </citation>
    <scope>NUCLEOTIDE SEQUENCE</scope>
    <source>
        <strain evidence="2">CGMCC 1.15322</strain>
    </source>
</reference>
<comment type="caution">
    <text evidence="2">The sequence shown here is derived from an EMBL/GenBank/DDBJ whole genome shotgun (WGS) entry which is preliminary data.</text>
</comment>
<protein>
    <submittedName>
        <fullName evidence="2">Uncharacterized protein</fullName>
    </submittedName>
</protein>
<evidence type="ECO:0000256" key="1">
    <source>
        <dbReference type="SAM" id="MobiDB-lite"/>
    </source>
</evidence>
<evidence type="ECO:0000313" key="2">
    <source>
        <dbReference type="EMBL" id="GGB03517.1"/>
    </source>
</evidence>
<name>A0A916SLN9_9BURK</name>
<organism evidence="2 3">
    <name type="scientific">Polaromonas eurypsychrophila</name>
    <dbReference type="NCBI Taxonomy" id="1614635"/>
    <lineage>
        <taxon>Bacteria</taxon>
        <taxon>Pseudomonadati</taxon>
        <taxon>Pseudomonadota</taxon>
        <taxon>Betaproteobacteria</taxon>
        <taxon>Burkholderiales</taxon>
        <taxon>Comamonadaceae</taxon>
        <taxon>Polaromonas</taxon>
    </lineage>
</organism>
<proteinExistence type="predicted"/>
<evidence type="ECO:0000313" key="3">
    <source>
        <dbReference type="Proteomes" id="UP000620596"/>
    </source>
</evidence>
<gene>
    <name evidence="2" type="ORF">GCM10011496_25590</name>
</gene>
<keyword evidence="3" id="KW-1185">Reference proteome</keyword>
<sequence length="62" mass="6207">MPINPSARLSTATASNNQRATAGSGARAVAGGGDKGSDMPHFAVRGARPLYACGFGVTFTLP</sequence>
<accession>A0A916SLN9</accession>
<reference evidence="2" key="2">
    <citation type="submission" date="2020-09" db="EMBL/GenBank/DDBJ databases">
        <authorList>
            <person name="Sun Q."/>
            <person name="Zhou Y."/>
        </authorList>
    </citation>
    <scope>NUCLEOTIDE SEQUENCE</scope>
    <source>
        <strain evidence="2">CGMCC 1.15322</strain>
    </source>
</reference>